<evidence type="ECO:0000313" key="2">
    <source>
        <dbReference type="EMBL" id="CAI5446855.1"/>
    </source>
</evidence>
<dbReference type="EMBL" id="CANHGI010000004">
    <property type="protein sequence ID" value="CAI5446855.1"/>
    <property type="molecule type" value="Genomic_DNA"/>
</dbReference>
<dbReference type="Proteomes" id="UP001152747">
    <property type="component" value="Unassembled WGS sequence"/>
</dbReference>
<reference evidence="2" key="1">
    <citation type="submission" date="2022-11" db="EMBL/GenBank/DDBJ databases">
        <authorList>
            <person name="Kikuchi T."/>
        </authorList>
    </citation>
    <scope>NUCLEOTIDE SEQUENCE</scope>
    <source>
        <strain evidence="2">PS1010</strain>
    </source>
</reference>
<feature type="compositionally biased region" description="Low complexity" evidence="1">
    <location>
        <begin position="16"/>
        <end position="37"/>
    </location>
</feature>
<dbReference type="AlphaFoldDB" id="A0A9P1IKQ8"/>
<sequence length="139" mass="14959">MFSLNFKVESCHPSTKISSSRITSGSGSGSSSTSGPSNLQDQGTCTPLKPTVLDVDDYEYKVHSLVTDEDTATATCELKKEIEDQVVQVIINEIFGSEGTSTKATAIFNCVNGKWNWKGQILDVEKVSCLVGTSLDEQS</sequence>
<comment type="caution">
    <text evidence="2">The sequence shown here is derived from an EMBL/GenBank/DDBJ whole genome shotgun (WGS) entry which is preliminary data.</text>
</comment>
<evidence type="ECO:0008006" key="4">
    <source>
        <dbReference type="Google" id="ProtNLM"/>
    </source>
</evidence>
<proteinExistence type="predicted"/>
<organism evidence="2 3">
    <name type="scientific">Caenorhabditis angaria</name>
    <dbReference type="NCBI Taxonomy" id="860376"/>
    <lineage>
        <taxon>Eukaryota</taxon>
        <taxon>Metazoa</taxon>
        <taxon>Ecdysozoa</taxon>
        <taxon>Nematoda</taxon>
        <taxon>Chromadorea</taxon>
        <taxon>Rhabditida</taxon>
        <taxon>Rhabditina</taxon>
        <taxon>Rhabditomorpha</taxon>
        <taxon>Rhabditoidea</taxon>
        <taxon>Rhabditidae</taxon>
        <taxon>Peloderinae</taxon>
        <taxon>Caenorhabditis</taxon>
    </lineage>
</organism>
<keyword evidence="3" id="KW-1185">Reference proteome</keyword>
<protein>
    <recommendedName>
        <fullName evidence="4">C6 domain-containing protein</fullName>
    </recommendedName>
</protein>
<gene>
    <name evidence="2" type="ORF">CAMP_LOCUS9492</name>
</gene>
<name>A0A9P1IKQ8_9PELO</name>
<evidence type="ECO:0000313" key="3">
    <source>
        <dbReference type="Proteomes" id="UP001152747"/>
    </source>
</evidence>
<evidence type="ECO:0000256" key="1">
    <source>
        <dbReference type="SAM" id="MobiDB-lite"/>
    </source>
</evidence>
<accession>A0A9P1IKQ8</accession>
<feature type="region of interest" description="Disordered" evidence="1">
    <location>
        <begin position="16"/>
        <end position="45"/>
    </location>
</feature>